<feature type="coiled-coil region" evidence="4">
    <location>
        <begin position="238"/>
        <end position="265"/>
    </location>
</feature>
<evidence type="ECO:0000313" key="5">
    <source>
        <dbReference type="EMBL" id="CAG2246303.1"/>
    </source>
</evidence>
<dbReference type="PROSITE" id="PS50088">
    <property type="entry name" value="ANK_REPEAT"/>
    <property type="match status" value="2"/>
</dbReference>
<dbReference type="Gene3D" id="1.25.40.20">
    <property type="entry name" value="Ankyrin repeat-containing domain"/>
    <property type="match status" value="2"/>
</dbReference>
<dbReference type="SUPFAM" id="SSF48403">
    <property type="entry name" value="Ankyrin repeat"/>
    <property type="match status" value="1"/>
</dbReference>
<keyword evidence="2 3" id="KW-0040">ANK repeat</keyword>
<sequence length="295" mass="33517">MFSKLCRRIQRRTLSNFQTFVRQKQKQTIVTPNQIYSNTFYRYSLVINQLENTLLNILKRRNTGFSFKTFAVPFVGSLALIGIKANCSGNFDANHLRLLEAVKDKDNTTLERLIKSGVDLNKRHQLGWTALQVAAINKNLKAVELLLKNGADPNLGDDYTHYLMMARERGFNALQVMLAREEEFSDRLNRQSTFQGCTALHYAVLIDDAAIVRALLEAGADPTIENKNGHKPVDYVKSENVSQVLHNAENKFNEVKEAKEAEERRKFPLEQRLKQFIIGQEGAINTVAAGNYTIP</sequence>
<dbReference type="PANTHER" id="PTHR24171:SF8">
    <property type="entry name" value="BRCA1-ASSOCIATED RING DOMAIN PROTEIN 1"/>
    <property type="match status" value="1"/>
</dbReference>
<dbReference type="PANTHER" id="PTHR24171">
    <property type="entry name" value="ANKYRIN REPEAT DOMAIN-CONTAINING PROTEIN 39-RELATED"/>
    <property type="match status" value="1"/>
</dbReference>
<organism evidence="5 6">
    <name type="scientific">Mytilus edulis</name>
    <name type="common">Blue mussel</name>
    <dbReference type="NCBI Taxonomy" id="6550"/>
    <lineage>
        <taxon>Eukaryota</taxon>
        <taxon>Metazoa</taxon>
        <taxon>Spiralia</taxon>
        <taxon>Lophotrochozoa</taxon>
        <taxon>Mollusca</taxon>
        <taxon>Bivalvia</taxon>
        <taxon>Autobranchia</taxon>
        <taxon>Pteriomorphia</taxon>
        <taxon>Mytilida</taxon>
        <taxon>Mytiloidea</taxon>
        <taxon>Mytilidae</taxon>
        <taxon>Mytilinae</taxon>
        <taxon>Mytilus</taxon>
    </lineage>
</organism>
<dbReference type="AlphaFoldDB" id="A0A8S3UU92"/>
<evidence type="ECO:0000256" key="1">
    <source>
        <dbReference type="ARBA" id="ARBA00022737"/>
    </source>
</evidence>
<dbReference type="InterPro" id="IPR036770">
    <property type="entry name" value="Ankyrin_rpt-contain_sf"/>
</dbReference>
<feature type="repeat" description="ANK" evidence="3">
    <location>
        <begin position="195"/>
        <end position="227"/>
    </location>
</feature>
<protein>
    <submittedName>
        <fullName evidence="5">ClpB</fullName>
    </submittedName>
</protein>
<dbReference type="PROSITE" id="PS50297">
    <property type="entry name" value="ANK_REP_REGION"/>
    <property type="match status" value="2"/>
</dbReference>
<accession>A0A8S3UU92</accession>
<dbReference type="SMART" id="SM00248">
    <property type="entry name" value="ANK"/>
    <property type="match status" value="3"/>
</dbReference>
<dbReference type="Pfam" id="PF12796">
    <property type="entry name" value="Ank_2"/>
    <property type="match status" value="1"/>
</dbReference>
<name>A0A8S3UU92_MYTED</name>
<dbReference type="InterPro" id="IPR002110">
    <property type="entry name" value="Ankyrin_rpt"/>
</dbReference>
<keyword evidence="1" id="KW-0677">Repeat</keyword>
<evidence type="ECO:0000256" key="2">
    <source>
        <dbReference type="ARBA" id="ARBA00023043"/>
    </source>
</evidence>
<proteinExistence type="predicted"/>
<dbReference type="Pfam" id="PF00023">
    <property type="entry name" value="Ank"/>
    <property type="match status" value="1"/>
</dbReference>
<keyword evidence="6" id="KW-1185">Reference proteome</keyword>
<feature type="repeat" description="ANK" evidence="3">
    <location>
        <begin position="126"/>
        <end position="158"/>
    </location>
</feature>
<dbReference type="OrthoDB" id="539213at2759"/>
<gene>
    <name evidence="5" type="ORF">MEDL_58292</name>
</gene>
<dbReference type="GO" id="GO:0031436">
    <property type="term" value="C:BRCA1-BARD1 complex"/>
    <property type="evidence" value="ECO:0007669"/>
    <property type="project" value="TreeGrafter"/>
</dbReference>
<dbReference type="GO" id="GO:0085020">
    <property type="term" value="P:protein K6-linked ubiquitination"/>
    <property type="evidence" value="ECO:0007669"/>
    <property type="project" value="TreeGrafter"/>
</dbReference>
<evidence type="ECO:0000256" key="4">
    <source>
        <dbReference type="SAM" id="Coils"/>
    </source>
</evidence>
<comment type="caution">
    <text evidence="5">The sequence shown here is derived from an EMBL/GenBank/DDBJ whole genome shotgun (WGS) entry which is preliminary data.</text>
</comment>
<reference evidence="5" key="1">
    <citation type="submission" date="2021-03" db="EMBL/GenBank/DDBJ databases">
        <authorList>
            <person name="Bekaert M."/>
        </authorList>
    </citation>
    <scope>NUCLEOTIDE SEQUENCE</scope>
</reference>
<dbReference type="Proteomes" id="UP000683360">
    <property type="component" value="Unassembled WGS sequence"/>
</dbReference>
<evidence type="ECO:0000313" key="6">
    <source>
        <dbReference type="Proteomes" id="UP000683360"/>
    </source>
</evidence>
<dbReference type="GO" id="GO:0070531">
    <property type="term" value="C:BRCA1-A complex"/>
    <property type="evidence" value="ECO:0007669"/>
    <property type="project" value="TreeGrafter"/>
</dbReference>
<dbReference type="GO" id="GO:0004842">
    <property type="term" value="F:ubiquitin-protein transferase activity"/>
    <property type="evidence" value="ECO:0007669"/>
    <property type="project" value="TreeGrafter"/>
</dbReference>
<dbReference type="EMBL" id="CAJPWZ010002853">
    <property type="protein sequence ID" value="CAG2246303.1"/>
    <property type="molecule type" value="Genomic_DNA"/>
</dbReference>
<evidence type="ECO:0000256" key="3">
    <source>
        <dbReference type="PROSITE-ProRule" id="PRU00023"/>
    </source>
</evidence>
<keyword evidence="4" id="KW-0175">Coiled coil</keyword>